<name>A0A165GZ61_9APHY</name>
<sequence>MGTAALKSAQPVCTMMSKFFSRSADHNQIPIPSQVARSAPGECRLILNLNSVTSRQHRPSPQNSAEHLERLRIHVLTESYYYPASYPQVNFSWYGATTALVSPLVTSLVRAKLFAMNRTSSVMPAASVSNLSTLPSRQFDMVRSSTTGRTVRRPPGPSETASLYSHIFPASPERTSLTVVLEAGLRPRLQALAPIQIGILGVRPADHAPINDLEGSLEIQHSRVPYGSDSARTYMRYHGA</sequence>
<dbReference type="RefSeq" id="XP_040768770.1">
    <property type="nucleotide sequence ID" value="XM_040902173.1"/>
</dbReference>
<evidence type="ECO:0000313" key="1">
    <source>
        <dbReference type="EMBL" id="KZT11030.1"/>
    </source>
</evidence>
<protein>
    <submittedName>
        <fullName evidence="1">Uncharacterized protein</fullName>
    </submittedName>
</protein>
<gene>
    <name evidence="1" type="ORF">LAESUDRAFT_362331</name>
</gene>
<organism evidence="1 2">
    <name type="scientific">Laetiporus sulphureus 93-53</name>
    <dbReference type="NCBI Taxonomy" id="1314785"/>
    <lineage>
        <taxon>Eukaryota</taxon>
        <taxon>Fungi</taxon>
        <taxon>Dikarya</taxon>
        <taxon>Basidiomycota</taxon>
        <taxon>Agaricomycotina</taxon>
        <taxon>Agaricomycetes</taxon>
        <taxon>Polyporales</taxon>
        <taxon>Laetiporus</taxon>
    </lineage>
</organism>
<proteinExistence type="predicted"/>
<dbReference type="AlphaFoldDB" id="A0A165GZ61"/>
<dbReference type="Proteomes" id="UP000076871">
    <property type="component" value="Unassembled WGS sequence"/>
</dbReference>
<keyword evidence="2" id="KW-1185">Reference proteome</keyword>
<evidence type="ECO:0000313" key="2">
    <source>
        <dbReference type="Proteomes" id="UP000076871"/>
    </source>
</evidence>
<dbReference type="InParanoid" id="A0A165GZ61"/>
<reference evidence="1 2" key="1">
    <citation type="journal article" date="2016" name="Mol. Biol. Evol.">
        <title>Comparative Genomics of Early-Diverging Mushroom-Forming Fungi Provides Insights into the Origins of Lignocellulose Decay Capabilities.</title>
        <authorList>
            <person name="Nagy L.G."/>
            <person name="Riley R."/>
            <person name="Tritt A."/>
            <person name="Adam C."/>
            <person name="Daum C."/>
            <person name="Floudas D."/>
            <person name="Sun H."/>
            <person name="Yadav J.S."/>
            <person name="Pangilinan J."/>
            <person name="Larsson K.H."/>
            <person name="Matsuura K."/>
            <person name="Barry K."/>
            <person name="Labutti K."/>
            <person name="Kuo R."/>
            <person name="Ohm R.A."/>
            <person name="Bhattacharya S.S."/>
            <person name="Shirouzu T."/>
            <person name="Yoshinaga Y."/>
            <person name="Martin F.M."/>
            <person name="Grigoriev I.V."/>
            <person name="Hibbett D.S."/>
        </authorList>
    </citation>
    <scope>NUCLEOTIDE SEQUENCE [LARGE SCALE GENOMIC DNA]</scope>
    <source>
        <strain evidence="1 2">93-53</strain>
    </source>
</reference>
<dbReference type="EMBL" id="KV427608">
    <property type="protein sequence ID" value="KZT11030.1"/>
    <property type="molecule type" value="Genomic_DNA"/>
</dbReference>
<accession>A0A165GZ61</accession>
<dbReference type="GeneID" id="63819204"/>